<feature type="region of interest" description="Disordered" evidence="1">
    <location>
        <begin position="90"/>
        <end position="158"/>
    </location>
</feature>
<evidence type="ECO:0000313" key="2">
    <source>
        <dbReference type="EMBL" id="KAK9679344.1"/>
    </source>
</evidence>
<evidence type="ECO:0000313" key="3">
    <source>
        <dbReference type="Proteomes" id="UP001458880"/>
    </source>
</evidence>
<dbReference type="EMBL" id="JASPKY010001040">
    <property type="protein sequence ID" value="KAK9679344.1"/>
    <property type="molecule type" value="Genomic_DNA"/>
</dbReference>
<reference evidence="2 3" key="1">
    <citation type="journal article" date="2024" name="BMC Genomics">
        <title>De novo assembly and annotation of Popillia japonica's genome with initial clues to its potential as an invasive pest.</title>
        <authorList>
            <person name="Cucini C."/>
            <person name="Boschi S."/>
            <person name="Funari R."/>
            <person name="Cardaioli E."/>
            <person name="Iannotti N."/>
            <person name="Marturano G."/>
            <person name="Paoli F."/>
            <person name="Bruttini M."/>
            <person name="Carapelli A."/>
            <person name="Frati F."/>
            <person name="Nardi F."/>
        </authorList>
    </citation>
    <scope>NUCLEOTIDE SEQUENCE [LARGE SCALE GENOMIC DNA]</scope>
    <source>
        <strain evidence="2">DMR45628</strain>
    </source>
</reference>
<sequence>MASWCYEEEQRRLQRLFDEVETDIEINEDSDTDVEEDQLEIQPEGLSHLASSCSHERQFSLRDRRVRTTAAADRTSSVLIRARMAAIIEETTAMDTTDSASRLDVAQKRRLEEDTALPTTSGSEGESDGEEGWAETKSRKRANPKKKRVTADGKGPAV</sequence>
<accession>A0AAW1HSC6</accession>
<dbReference type="AlphaFoldDB" id="A0AAW1HSC6"/>
<organism evidence="2 3">
    <name type="scientific">Popillia japonica</name>
    <name type="common">Japanese beetle</name>
    <dbReference type="NCBI Taxonomy" id="7064"/>
    <lineage>
        <taxon>Eukaryota</taxon>
        <taxon>Metazoa</taxon>
        <taxon>Ecdysozoa</taxon>
        <taxon>Arthropoda</taxon>
        <taxon>Hexapoda</taxon>
        <taxon>Insecta</taxon>
        <taxon>Pterygota</taxon>
        <taxon>Neoptera</taxon>
        <taxon>Endopterygota</taxon>
        <taxon>Coleoptera</taxon>
        <taxon>Polyphaga</taxon>
        <taxon>Scarabaeiformia</taxon>
        <taxon>Scarabaeidae</taxon>
        <taxon>Rutelinae</taxon>
        <taxon>Popillia</taxon>
    </lineage>
</organism>
<name>A0AAW1HSC6_POPJA</name>
<dbReference type="Proteomes" id="UP001458880">
    <property type="component" value="Unassembled WGS sequence"/>
</dbReference>
<gene>
    <name evidence="2" type="ORF">QE152_g40103</name>
</gene>
<feature type="compositionally biased region" description="Basic residues" evidence="1">
    <location>
        <begin position="138"/>
        <end position="148"/>
    </location>
</feature>
<keyword evidence="3" id="KW-1185">Reference proteome</keyword>
<proteinExistence type="predicted"/>
<comment type="caution">
    <text evidence="2">The sequence shown here is derived from an EMBL/GenBank/DDBJ whole genome shotgun (WGS) entry which is preliminary data.</text>
</comment>
<protein>
    <submittedName>
        <fullName evidence="2">Uncharacterized protein</fullName>
    </submittedName>
</protein>
<evidence type="ECO:0000256" key="1">
    <source>
        <dbReference type="SAM" id="MobiDB-lite"/>
    </source>
</evidence>